<evidence type="ECO:0000256" key="4">
    <source>
        <dbReference type="ARBA" id="ARBA00022741"/>
    </source>
</evidence>
<dbReference type="Pfam" id="PF22608">
    <property type="entry name" value="DNAX_ATPase_lid"/>
    <property type="match status" value="1"/>
</dbReference>
<dbReference type="RefSeq" id="WP_115586039.1">
    <property type="nucleotide sequence ID" value="NZ_CP025544.1"/>
</dbReference>
<dbReference type="KEGG" id="cdes:C0J27_04815"/>
<accession>A0A345ZCK7</accession>
<evidence type="ECO:0000256" key="7">
    <source>
        <dbReference type="ARBA" id="ARBA00022932"/>
    </source>
</evidence>
<dbReference type="PANTHER" id="PTHR11669:SF0">
    <property type="entry name" value="PROTEIN STICHEL-LIKE 2"/>
    <property type="match status" value="1"/>
</dbReference>
<keyword evidence="5" id="KW-0862">Zinc</keyword>
<dbReference type="EC" id="2.7.7.7" evidence="9"/>
<comment type="function">
    <text evidence="9">DNA polymerase III is a complex, multichain enzyme responsible for most of the replicative synthesis in bacteria. This DNA polymerase also exhibits 3' to 5' exonuclease activity.</text>
</comment>
<dbReference type="CDD" id="cd00009">
    <property type="entry name" value="AAA"/>
    <property type="match status" value="1"/>
</dbReference>
<reference evidence="12 13" key="1">
    <citation type="submission" date="2017-12" db="EMBL/GenBank/DDBJ databases">
        <title>Chromulinavorax destructans is a abundant pathogen of dominant heterotrophic picoflagllates.</title>
        <authorList>
            <person name="Deeg C.M."/>
            <person name="Zimmer M."/>
            <person name="Suttle C.A."/>
        </authorList>
    </citation>
    <scope>NUCLEOTIDE SEQUENCE [LARGE SCALE GENOMIC DNA]</scope>
    <source>
        <strain evidence="12 13">SeV1</strain>
    </source>
</reference>
<dbReference type="Gene3D" id="1.10.8.60">
    <property type="match status" value="1"/>
</dbReference>
<dbReference type="Pfam" id="PF12169">
    <property type="entry name" value="DNA_pol3_gamma3"/>
    <property type="match status" value="1"/>
</dbReference>
<keyword evidence="2 9" id="KW-0235">DNA replication</keyword>
<keyword evidence="3" id="KW-0479">Metal-binding</keyword>
<evidence type="ECO:0000256" key="2">
    <source>
        <dbReference type="ARBA" id="ARBA00022705"/>
    </source>
</evidence>
<evidence type="ECO:0000256" key="5">
    <source>
        <dbReference type="ARBA" id="ARBA00022833"/>
    </source>
</evidence>
<dbReference type="Gene3D" id="3.40.50.300">
    <property type="entry name" value="P-loop containing nucleotide triphosphate hydrolases"/>
    <property type="match status" value="1"/>
</dbReference>
<evidence type="ECO:0000256" key="10">
    <source>
        <dbReference type="SAM" id="MobiDB-lite"/>
    </source>
</evidence>
<evidence type="ECO:0000256" key="8">
    <source>
        <dbReference type="ARBA" id="ARBA00049244"/>
    </source>
</evidence>
<gene>
    <name evidence="9 12" type="primary">dnaX</name>
    <name evidence="12" type="ORF">C0J27_04815</name>
</gene>
<dbReference type="SUPFAM" id="SSF52540">
    <property type="entry name" value="P-loop containing nucleoside triphosphate hydrolases"/>
    <property type="match status" value="1"/>
</dbReference>
<dbReference type="InterPro" id="IPR012763">
    <property type="entry name" value="DNA_pol_III_sug/sutau_N"/>
</dbReference>
<evidence type="ECO:0000256" key="9">
    <source>
        <dbReference type="RuleBase" id="RU364063"/>
    </source>
</evidence>
<dbReference type="EMBL" id="CP025544">
    <property type="protein sequence ID" value="AXK61024.1"/>
    <property type="molecule type" value="Genomic_DNA"/>
</dbReference>
<dbReference type="InterPro" id="IPR003593">
    <property type="entry name" value="AAA+_ATPase"/>
</dbReference>
<dbReference type="GO" id="GO:0006261">
    <property type="term" value="P:DNA-templated DNA replication"/>
    <property type="evidence" value="ECO:0007669"/>
    <property type="project" value="TreeGrafter"/>
</dbReference>
<evidence type="ECO:0000313" key="12">
    <source>
        <dbReference type="EMBL" id="AXK61024.1"/>
    </source>
</evidence>
<dbReference type="InterPro" id="IPR050238">
    <property type="entry name" value="DNA_Rep/Repair_Clamp_Loader"/>
</dbReference>
<dbReference type="CDD" id="cd18137">
    <property type="entry name" value="HLD_clamp_pol_III_gamma_tau"/>
    <property type="match status" value="1"/>
</dbReference>
<evidence type="ECO:0000256" key="6">
    <source>
        <dbReference type="ARBA" id="ARBA00022840"/>
    </source>
</evidence>
<evidence type="ECO:0000256" key="1">
    <source>
        <dbReference type="ARBA" id="ARBA00006360"/>
    </source>
</evidence>
<keyword evidence="7 9" id="KW-0239">DNA-directed DNA polymerase</keyword>
<comment type="subunit">
    <text evidence="9">DNA polymerase III contains a core (composed of alpha, epsilon and theta chains) that associates with a tau subunit. This core dimerizes to form the POLIII' complex. PolIII' associates with the gamma complex (composed of gamma, delta, delta', psi and chi chains) and with the beta chain to form the complete DNA polymerase III complex.</text>
</comment>
<feature type="region of interest" description="Disordered" evidence="10">
    <location>
        <begin position="369"/>
        <end position="392"/>
    </location>
</feature>
<protein>
    <recommendedName>
        <fullName evidence="9">DNA polymerase III subunit gamma/tau</fullName>
        <ecNumber evidence="9">2.7.7.7</ecNumber>
    </recommendedName>
</protein>
<keyword evidence="9" id="KW-0808">Transferase</keyword>
<name>A0A345ZCK7_9BACT</name>
<comment type="similarity">
    <text evidence="1 9">Belongs to the DnaX/STICHEL family.</text>
</comment>
<evidence type="ECO:0000256" key="3">
    <source>
        <dbReference type="ARBA" id="ARBA00022723"/>
    </source>
</evidence>
<sequence length="543" mass="62117">MDHIELNLTRKWRSKNFQEVVGQPLAIRILQNSLYLKQFFPVYLFSGQRGCGKTSTARIFAAAVNCARLPEFQVDPRKVALPCLQCESCVAMSKSQHPDFIEIDAASHTGVDNVRNIIDSSSFLPLLSHKKIYLIDEAHMLSKAAFNAFLKILEEPPASVIFILATTDMQKILETVKSRCFQIFFDPVEHQVIQDHLEKLCIAENIQFDEQGLSVIARQADGSVRDAINLLEQVRFATKKVSKEAVLSILGHIDESTLLQLFEKILTCNVQDLLQFCSSLEKYEISVEYIWAQLIELVYDAILIKYQVQPRQFTDLSAGHILFIEKSDLGMLTALFEMLCSQEQYLAKTTKKLRFLEMMLLVHISQESPQGTKKKNKSFVSGNEQKHQSDEQVITPENQWQQFISHTKVFDDLVLVTMFHDAKFIEFDATSNLLTVSFLKKFTIFKDRLEQEKKVWHVVLQNVFGHQVQCNFTFEHVSENIKPVAVQDRSVRIESTPPSSSLTPSRSVGNKLDISDTNRWQLANELIQHFDGIITEISGNMYE</sequence>
<dbReference type="PANTHER" id="PTHR11669">
    <property type="entry name" value="REPLICATION FACTOR C / DNA POLYMERASE III GAMMA-TAU SUBUNIT"/>
    <property type="match status" value="1"/>
</dbReference>
<dbReference type="NCBIfam" id="TIGR02397">
    <property type="entry name" value="dnaX_nterm"/>
    <property type="match status" value="1"/>
</dbReference>
<proteinExistence type="inferred from homology"/>
<feature type="domain" description="AAA+ ATPase" evidence="11">
    <location>
        <begin position="39"/>
        <end position="189"/>
    </location>
</feature>
<dbReference type="InterPro" id="IPR022754">
    <property type="entry name" value="DNA_pol_III_gamma-3"/>
</dbReference>
<dbReference type="Pfam" id="PF13177">
    <property type="entry name" value="DNA_pol3_delta2"/>
    <property type="match status" value="1"/>
</dbReference>
<dbReference type="Proteomes" id="UP000254834">
    <property type="component" value="Chromosome"/>
</dbReference>
<keyword evidence="13" id="KW-1185">Reference proteome</keyword>
<dbReference type="GO" id="GO:0005524">
    <property type="term" value="F:ATP binding"/>
    <property type="evidence" value="ECO:0007669"/>
    <property type="project" value="UniProtKB-KW"/>
</dbReference>
<evidence type="ECO:0000259" key="11">
    <source>
        <dbReference type="SMART" id="SM00382"/>
    </source>
</evidence>
<dbReference type="GO" id="GO:0046872">
    <property type="term" value="F:metal ion binding"/>
    <property type="evidence" value="ECO:0007669"/>
    <property type="project" value="UniProtKB-KW"/>
</dbReference>
<dbReference type="InterPro" id="IPR027417">
    <property type="entry name" value="P-loop_NTPase"/>
</dbReference>
<organism evidence="12 13">
    <name type="scientific">Candidatus Chromulinivorax destructor</name>
    <dbReference type="NCBI Taxonomy" id="2066483"/>
    <lineage>
        <taxon>Bacteria</taxon>
        <taxon>Candidatus Babelota</taxon>
        <taxon>Candidatus Babeliae</taxon>
        <taxon>Candidatus Babeliales</taxon>
        <taxon>Candidatus Chromulinivoraceae</taxon>
        <taxon>Candidatus Chromulinivorax</taxon>
    </lineage>
</organism>
<keyword evidence="6 9" id="KW-0067">ATP-binding</keyword>
<dbReference type="GO" id="GO:0003887">
    <property type="term" value="F:DNA-directed DNA polymerase activity"/>
    <property type="evidence" value="ECO:0007669"/>
    <property type="project" value="UniProtKB-KW"/>
</dbReference>
<evidence type="ECO:0000313" key="13">
    <source>
        <dbReference type="Proteomes" id="UP000254834"/>
    </source>
</evidence>
<dbReference type="InterPro" id="IPR045085">
    <property type="entry name" value="HLD_clamp_pol_III_gamma_tau"/>
</dbReference>
<comment type="catalytic activity">
    <reaction evidence="8 9">
        <text>DNA(n) + a 2'-deoxyribonucleoside 5'-triphosphate = DNA(n+1) + diphosphate</text>
        <dbReference type="Rhea" id="RHEA:22508"/>
        <dbReference type="Rhea" id="RHEA-COMP:17339"/>
        <dbReference type="Rhea" id="RHEA-COMP:17340"/>
        <dbReference type="ChEBI" id="CHEBI:33019"/>
        <dbReference type="ChEBI" id="CHEBI:61560"/>
        <dbReference type="ChEBI" id="CHEBI:173112"/>
        <dbReference type="EC" id="2.7.7.7"/>
    </reaction>
</comment>
<dbReference type="GO" id="GO:0009360">
    <property type="term" value="C:DNA polymerase III complex"/>
    <property type="evidence" value="ECO:0007669"/>
    <property type="project" value="InterPro"/>
</dbReference>
<dbReference type="Gene3D" id="1.20.272.10">
    <property type="match status" value="1"/>
</dbReference>
<dbReference type="SMART" id="SM00382">
    <property type="entry name" value="AAA"/>
    <property type="match status" value="1"/>
</dbReference>
<dbReference type="OrthoDB" id="9810148at2"/>
<keyword evidence="9" id="KW-0548">Nucleotidyltransferase</keyword>
<dbReference type="AlphaFoldDB" id="A0A345ZCK7"/>
<keyword evidence="4 9" id="KW-0547">Nucleotide-binding</keyword>